<dbReference type="EMBL" id="JAUCMV010000002">
    <property type="protein sequence ID" value="KAK0418301.1"/>
    <property type="molecule type" value="Genomic_DNA"/>
</dbReference>
<proteinExistence type="inferred from homology"/>
<evidence type="ECO:0000256" key="8">
    <source>
        <dbReference type="ARBA" id="ARBA00023034"/>
    </source>
</evidence>
<keyword evidence="9 10" id="KW-0472">Membrane</keyword>
<keyword evidence="7 10" id="KW-1133">Transmembrane helix</keyword>
<evidence type="ECO:0000256" key="9">
    <source>
        <dbReference type="ARBA" id="ARBA00023136"/>
    </source>
</evidence>
<name>A0AA39I787_9BILA</name>
<evidence type="ECO:0000256" key="6">
    <source>
        <dbReference type="ARBA" id="ARBA00022968"/>
    </source>
</evidence>
<keyword evidence="4" id="KW-0808">Transferase</keyword>
<reference evidence="11" key="1">
    <citation type="submission" date="2023-06" db="EMBL/GenBank/DDBJ databases">
        <title>Genomic analysis of the entomopathogenic nematode Steinernema hermaphroditum.</title>
        <authorList>
            <person name="Schwarz E.M."/>
            <person name="Heppert J.K."/>
            <person name="Baniya A."/>
            <person name="Schwartz H.T."/>
            <person name="Tan C.-H."/>
            <person name="Antoshechkin I."/>
            <person name="Sternberg P.W."/>
            <person name="Goodrich-Blair H."/>
            <person name="Dillman A.R."/>
        </authorList>
    </citation>
    <scope>NUCLEOTIDE SEQUENCE</scope>
    <source>
        <strain evidence="11">PS9179</strain>
        <tissue evidence="11">Whole animal</tissue>
    </source>
</reference>
<dbReference type="PANTHER" id="PTHR11214:SF319">
    <property type="entry name" value="HEXOSYLTRANSFERASE"/>
    <property type="match status" value="1"/>
</dbReference>
<accession>A0AA39I787</accession>
<evidence type="ECO:0000256" key="10">
    <source>
        <dbReference type="RuleBase" id="RU363063"/>
    </source>
</evidence>
<evidence type="ECO:0000256" key="3">
    <source>
        <dbReference type="ARBA" id="ARBA00022676"/>
    </source>
</evidence>
<evidence type="ECO:0000256" key="2">
    <source>
        <dbReference type="ARBA" id="ARBA00008661"/>
    </source>
</evidence>
<comment type="caution">
    <text evidence="11">The sequence shown here is derived from an EMBL/GenBank/DDBJ whole genome shotgun (WGS) entry which is preliminary data.</text>
</comment>
<evidence type="ECO:0000313" key="11">
    <source>
        <dbReference type="EMBL" id="KAK0418301.1"/>
    </source>
</evidence>
<protein>
    <recommendedName>
        <fullName evidence="10">Hexosyltransferase</fullName>
        <ecNumber evidence="10">2.4.1.-</ecNumber>
    </recommendedName>
</protein>
<evidence type="ECO:0000313" key="12">
    <source>
        <dbReference type="Proteomes" id="UP001175271"/>
    </source>
</evidence>
<dbReference type="GO" id="GO:0016758">
    <property type="term" value="F:hexosyltransferase activity"/>
    <property type="evidence" value="ECO:0007669"/>
    <property type="project" value="InterPro"/>
</dbReference>
<evidence type="ECO:0000256" key="4">
    <source>
        <dbReference type="ARBA" id="ARBA00022679"/>
    </source>
</evidence>
<dbReference type="Gene3D" id="3.90.550.50">
    <property type="match status" value="1"/>
</dbReference>
<keyword evidence="6 10" id="KW-0735">Signal-anchor</keyword>
<comment type="subcellular location">
    <subcellularLocation>
        <location evidence="1 10">Golgi apparatus membrane</location>
        <topology evidence="1 10">Single-pass type II membrane protein</topology>
    </subcellularLocation>
</comment>
<dbReference type="Pfam" id="PF01762">
    <property type="entry name" value="Galactosyl_T"/>
    <property type="match status" value="1"/>
</dbReference>
<gene>
    <name evidence="11" type="ORF">QR680_013486</name>
</gene>
<dbReference type="AlphaFoldDB" id="A0AA39I787"/>
<organism evidence="11 12">
    <name type="scientific">Steinernema hermaphroditum</name>
    <dbReference type="NCBI Taxonomy" id="289476"/>
    <lineage>
        <taxon>Eukaryota</taxon>
        <taxon>Metazoa</taxon>
        <taxon>Ecdysozoa</taxon>
        <taxon>Nematoda</taxon>
        <taxon>Chromadorea</taxon>
        <taxon>Rhabditida</taxon>
        <taxon>Tylenchina</taxon>
        <taxon>Panagrolaimomorpha</taxon>
        <taxon>Strongyloidoidea</taxon>
        <taxon>Steinernematidae</taxon>
        <taxon>Steinernema</taxon>
    </lineage>
</organism>
<keyword evidence="5 10" id="KW-0812">Transmembrane</keyword>
<dbReference type="GO" id="GO:0000139">
    <property type="term" value="C:Golgi membrane"/>
    <property type="evidence" value="ECO:0007669"/>
    <property type="project" value="UniProtKB-SubCell"/>
</dbReference>
<dbReference type="InterPro" id="IPR002659">
    <property type="entry name" value="Glyco_trans_31"/>
</dbReference>
<dbReference type="GO" id="GO:0006493">
    <property type="term" value="P:protein O-linked glycosylation"/>
    <property type="evidence" value="ECO:0007669"/>
    <property type="project" value="TreeGrafter"/>
</dbReference>
<comment type="similarity">
    <text evidence="2 10">Belongs to the glycosyltransferase 31 family.</text>
</comment>
<keyword evidence="12" id="KW-1185">Reference proteome</keyword>
<feature type="transmembrane region" description="Helical" evidence="10">
    <location>
        <begin position="32"/>
        <end position="51"/>
    </location>
</feature>
<evidence type="ECO:0000256" key="7">
    <source>
        <dbReference type="ARBA" id="ARBA00022989"/>
    </source>
</evidence>
<dbReference type="Proteomes" id="UP001175271">
    <property type="component" value="Unassembled WGS sequence"/>
</dbReference>
<evidence type="ECO:0000256" key="5">
    <source>
        <dbReference type="ARBA" id="ARBA00022692"/>
    </source>
</evidence>
<dbReference type="PANTHER" id="PTHR11214">
    <property type="entry name" value="BETA-1,3-N-ACETYLGLUCOSAMINYLTRANSFERASE"/>
    <property type="match status" value="1"/>
</dbReference>
<keyword evidence="8 10" id="KW-0333">Golgi apparatus</keyword>
<keyword evidence="3 10" id="KW-0328">Glycosyltransferase</keyword>
<dbReference type="EC" id="2.4.1.-" evidence="10"/>
<evidence type="ECO:0000256" key="1">
    <source>
        <dbReference type="ARBA" id="ARBA00004323"/>
    </source>
</evidence>
<sequence length="387" mass="44639">MNVGPRVSEYCDLSLRTRIRRSMKFGRISRNFWKYAALLSVLFVTFDIAFWRRSPLAPLSDSELTTQILNAFSMPNFKNEPPGQFLSEDWTEEIGSRPLFFDEGVHCGQAVDLFVGVISKADETEMRAKVRKSWANKAAYNASSTRIVFFVGNDKKIDTSEEKRQFNDIAHVDVDESYYNLSLKTYAFLKYQEDFCPQAKCVVKIDSDVVANIAGIEELCRRQNDTPIVTGHCHHEWLPLQRDVSSKYYVPRYIYAHDDYPPYCYGAAYMFSGQQATSRILASLRQTPFLRSENFRRLSEDAIFTGLLRTLVSVPLQNNLGFSVYQDEYSYWCPQKKSPVPLIFHGSKEPIEEWKRMTTTTNGSTSLLSYDRWKKCRLRGTDLSSAE</sequence>